<evidence type="ECO:0000259" key="2">
    <source>
        <dbReference type="Pfam" id="PF13386"/>
    </source>
</evidence>
<feature type="transmembrane region" description="Helical" evidence="1">
    <location>
        <begin position="174"/>
        <end position="196"/>
    </location>
</feature>
<evidence type="ECO:0000313" key="3">
    <source>
        <dbReference type="EMBL" id="HHE54173.1"/>
    </source>
</evidence>
<evidence type="ECO:0000256" key="1">
    <source>
        <dbReference type="SAM" id="Phobius"/>
    </source>
</evidence>
<proteinExistence type="predicted"/>
<dbReference type="AlphaFoldDB" id="A0A7V5LHP8"/>
<organism evidence="3">
    <name type="scientific">Caldithrix abyssi</name>
    <dbReference type="NCBI Taxonomy" id="187145"/>
    <lineage>
        <taxon>Bacteria</taxon>
        <taxon>Pseudomonadati</taxon>
        <taxon>Calditrichota</taxon>
        <taxon>Calditrichia</taxon>
        <taxon>Calditrichales</taxon>
        <taxon>Calditrichaceae</taxon>
        <taxon>Caldithrix</taxon>
    </lineage>
</organism>
<reference evidence="3" key="1">
    <citation type="journal article" date="2020" name="mSystems">
        <title>Genome- and Community-Level Interaction Insights into Carbon Utilization and Element Cycling Functions of Hydrothermarchaeota in Hydrothermal Sediment.</title>
        <authorList>
            <person name="Zhou Z."/>
            <person name="Liu Y."/>
            <person name="Xu W."/>
            <person name="Pan J."/>
            <person name="Luo Z.H."/>
            <person name="Li M."/>
        </authorList>
    </citation>
    <scope>NUCLEOTIDE SEQUENCE [LARGE SCALE GENOMIC DNA]</scope>
    <source>
        <strain evidence="3">HyVt-76</strain>
    </source>
</reference>
<comment type="caution">
    <text evidence="3">The sequence shown here is derived from an EMBL/GenBank/DDBJ whole genome shotgun (WGS) entry which is preliminary data.</text>
</comment>
<keyword evidence="1" id="KW-0472">Membrane</keyword>
<protein>
    <recommendedName>
        <fullName evidence="2">Urease accessory protein UreH-like transmembrane domain-containing protein</fullName>
    </recommendedName>
</protein>
<feature type="transmembrane region" description="Helical" evidence="1">
    <location>
        <begin position="82"/>
        <end position="99"/>
    </location>
</feature>
<dbReference type="InterPro" id="IPR039447">
    <property type="entry name" value="UreH-like_TM_dom"/>
</dbReference>
<dbReference type="EMBL" id="DRTD01000014">
    <property type="protein sequence ID" value="HHE54173.1"/>
    <property type="molecule type" value="Genomic_DNA"/>
</dbReference>
<feature type="transmembrane region" description="Helical" evidence="1">
    <location>
        <begin position="42"/>
        <end position="70"/>
    </location>
</feature>
<feature type="domain" description="Urease accessory protein UreH-like transmembrane" evidence="2">
    <location>
        <begin position="38"/>
        <end position="225"/>
    </location>
</feature>
<dbReference type="Proteomes" id="UP000886111">
    <property type="component" value="Unassembled WGS sequence"/>
</dbReference>
<feature type="transmembrane region" description="Helical" evidence="1">
    <location>
        <begin position="211"/>
        <end position="231"/>
    </location>
</feature>
<accession>A0A7V5LHP8</accession>
<dbReference type="Pfam" id="PF13386">
    <property type="entry name" value="DsbD_2"/>
    <property type="match status" value="1"/>
</dbReference>
<keyword evidence="1" id="KW-0812">Transmembrane</keyword>
<dbReference type="PANTHER" id="PTHR36394">
    <property type="entry name" value="OS01G0277700 PROTEIN"/>
    <property type="match status" value="1"/>
</dbReference>
<keyword evidence="1" id="KW-1133">Transmembrane helix</keyword>
<dbReference type="PANTHER" id="PTHR36394:SF1">
    <property type="entry name" value="OS01G0277700 PROTEIN"/>
    <property type="match status" value="1"/>
</dbReference>
<sequence>MWVLLATAMSIAFFHTLMGPDHYLPFVMISKARRWSMPRTLIVTFFCGVGHVLSSVVIGLAGIAFGIALHKIELIESTRSNIAAYLLIAFGLLYFLWGLRQAYRNKPHTHLHLHADGQLHEHQHVHTHHHAHVHHQEQKSLTPWVLFLIFVFGPCEPLIPILMYPAAQSHWSDLAIVTIGFSLITITTMIAIVFFALKGFDLLPTEKIERYTHALAGFVILACGLAIQFLGL</sequence>
<name>A0A7V5LHP8_CALAY</name>
<feature type="transmembrane region" description="Helical" evidence="1">
    <location>
        <begin position="144"/>
        <end position="162"/>
    </location>
</feature>
<gene>
    <name evidence="3" type="ORF">ENL21_00190</name>
</gene>